<evidence type="ECO:0000256" key="1">
    <source>
        <dbReference type="ARBA" id="ARBA00004651"/>
    </source>
</evidence>
<evidence type="ECO:0000256" key="5">
    <source>
        <dbReference type="ARBA" id="ARBA00022475"/>
    </source>
</evidence>
<keyword evidence="8 14" id="KW-0479">Metal-binding</keyword>
<evidence type="ECO:0000256" key="4">
    <source>
        <dbReference type="ARBA" id="ARBA00017504"/>
    </source>
</evidence>
<dbReference type="InterPro" id="IPR005265">
    <property type="entry name" value="HemJ-like"/>
</dbReference>
<evidence type="ECO:0000256" key="7">
    <source>
        <dbReference type="ARBA" id="ARBA00022692"/>
    </source>
</evidence>
<evidence type="ECO:0000256" key="10">
    <source>
        <dbReference type="ARBA" id="ARBA00023002"/>
    </source>
</evidence>
<feature type="transmembrane region" description="Helical" evidence="14">
    <location>
        <begin position="6"/>
        <end position="24"/>
    </location>
</feature>
<comment type="subcellular location">
    <subcellularLocation>
        <location evidence="1 14">Cell membrane</location>
        <topology evidence="1 14">Multi-pass membrane protein</topology>
    </subcellularLocation>
</comment>
<evidence type="ECO:0000256" key="15">
    <source>
        <dbReference type="PIRNR" id="PIRNR004638"/>
    </source>
</evidence>
<evidence type="ECO:0000313" key="16">
    <source>
        <dbReference type="EMBL" id="MCK0197496.1"/>
    </source>
</evidence>
<sequence length="141" mass="15966">MAYEWIKALHVVAIISWMAGMLYLPRLMVYHCDAPAGSAQSETFKVMERRLLKAIINPAMIVAWLSGLTLAWQGGWFSDGWLHVKLVLVLAMSAVHGMMSGWVRRFGEDRNTRSARFYRIANEVPTVLMVAIVIMVVVKPF</sequence>
<keyword evidence="11 14" id="KW-0408">Iron</keyword>
<feature type="binding site" description="axial binding residue" evidence="14">
    <location>
        <position position="10"/>
    </location>
    <ligand>
        <name>heme</name>
        <dbReference type="ChEBI" id="CHEBI:30413"/>
    </ligand>
    <ligandPart>
        <name>Fe</name>
        <dbReference type="ChEBI" id="CHEBI:18248"/>
    </ligandPart>
</feature>
<protein>
    <recommendedName>
        <fullName evidence="4 14">Protoporphyrinogen IX oxidase</fullName>
        <shortName evidence="14">PPO</shortName>
        <ecNumber evidence="14 15">1.3.99.-</ecNumber>
    </recommendedName>
</protein>
<feature type="binding site" description="axial binding residue" evidence="14">
    <location>
        <position position="85"/>
    </location>
    <ligand>
        <name>heme</name>
        <dbReference type="ChEBI" id="CHEBI:30413"/>
    </ligand>
    <ligandPart>
        <name>Fe</name>
        <dbReference type="ChEBI" id="CHEBI:18248"/>
    </ligandPart>
</feature>
<evidence type="ECO:0000256" key="14">
    <source>
        <dbReference type="HAMAP-Rule" id="MF_02239"/>
    </source>
</evidence>
<evidence type="ECO:0000256" key="3">
    <source>
        <dbReference type="ARBA" id="ARBA00006501"/>
    </source>
</evidence>
<dbReference type="PANTHER" id="PTHR40255:SF1">
    <property type="entry name" value="PROTOPORPHYRINOGEN IX OXIDASE"/>
    <property type="match status" value="1"/>
</dbReference>
<evidence type="ECO:0000256" key="8">
    <source>
        <dbReference type="ARBA" id="ARBA00022723"/>
    </source>
</evidence>
<dbReference type="PANTHER" id="PTHR40255">
    <property type="entry name" value="UPF0093 MEMBRANE PROTEIN SLR1790"/>
    <property type="match status" value="1"/>
</dbReference>
<evidence type="ECO:0000313" key="17">
    <source>
        <dbReference type="Proteomes" id="UP001203284"/>
    </source>
</evidence>
<keyword evidence="5 14" id="KW-1003">Cell membrane</keyword>
<dbReference type="HAMAP" id="MF_02239">
    <property type="entry name" value="HemJ"/>
    <property type="match status" value="1"/>
</dbReference>
<feature type="transmembrane region" description="Helical" evidence="14">
    <location>
        <begin position="80"/>
        <end position="99"/>
    </location>
</feature>
<proteinExistence type="inferred from homology"/>
<dbReference type="PIRSF" id="PIRSF004638">
    <property type="entry name" value="UCP004638"/>
    <property type="match status" value="1"/>
</dbReference>
<evidence type="ECO:0000256" key="6">
    <source>
        <dbReference type="ARBA" id="ARBA00022617"/>
    </source>
</evidence>
<reference evidence="16 17" key="1">
    <citation type="submission" date="2022-04" db="EMBL/GenBank/DDBJ databases">
        <authorList>
            <person name="Grouzdev D.S."/>
            <person name="Pantiukh K.S."/>
            <person name="Krutkina M.S."/>
        </authorList>
    </citation>
    <scope>NUCLEOTIDE SEQUENCE [LARGE SCALE GENOMIC DNA]</scope>
    <source>
        <strain evidence="16 17">6x-1</strain>
    </source>
</reference>
<dbReference type="EMBL" id="JALKCH010000006">
    <property type="protein sequence ID" value="MCK0197496.1"/>
    <property type="molecule type" value="Genomic_DNA"/>
</dbReference>
<keyword evidence="17" id="KW-1185">Reference proteome</keyword>
<feature type="transmembrane region" description="Helical" evidence="14">
    <location>
        <begin position="54"/>
        <end position="74"/>
    </location>
</feature>
<gene>
    <name evidence="16" type="primary">hemJ</name>
    <name evidence="16" type="ORF">MWN34_11275</name>
</gene>
<comment type="caution">
    <text evidence="16">The sequence shown here is derived from an EMBL/GenBank/DDBJ whole genome shotgun (WGS) entry which is preliminary data.</text>
</comment>
<dbReference type="RefSeq" id="WP_247029271.1">
    <property type="nucleotide sequence ID" value="NZ_JALKCH010000006.1"/>
</dbReference>
<comment type="similarity">
    <text evidence="3 14 15">Belongs to the HemJ family.</text>
</comment>
<dbReference type="Pfam" id="PF03653">
    <property type="entry name" value="UPF0093"/>
    <property type="match status" value="1"/>
</dbReference>
<comment type="pathway">
    <text evidence="2 14 15">Porphyrin-containing compound metabolism; protoporphyrin-IX biosynthesis; protoporphyrin-IX from protoporphyrinogen-IX: step 1/1.</text>
</comment>
<organism evidence="16 17">
    <name type="scientific">Ancylobacter crimeensis</name>
    <dbReference type="NCBI Taxonomy" id="2579147"/>
    <lineage>
        <taxon>Bacteria</taxon>
        <taxon>Pseudomonadati</taxon>
        <taxon>Pseudomonadota</taxon>
        <taxon>Alphaproteobacteria</taxon>
        <taxon>Hyphomicrobiales</taxon>
        <taxon>Xanthobacteraceae</taxon>
        <taxon>Ancylobacter</taxon>
    </lineage>
</organism>
<comment type="catalytic activity">
    <reaction evidence="13 14 15">
        <text>protoporphyrinogen IX + 3 A = protoporphyrin IX + 3 AH2</text>
        <dbReference type="Rhea" id="RHEA:62000"/>
        <dbReference type="ChEBI" id="CHEBI:13193"/>
        <dbReference type="ChEBI" id="CHEBI:17499"/>
        <dbReference type="ChEBI" id="CHEBI:57306"/>
        <dbReference type="ChEBI" id="CHEBI:57307"/>
    </reaction>
</comment>
<keyword evidence="12 14" id="KW-0472">Membrane</keyword>
<feature type="transmembrane region" description="Helical" evidence="14">
    <location>
        <begin position="120"/>
        <end position="138"/>
    </location>
</feature>
<dbReference type="NCBIfam" id="TIGR00701">
    <property type="entry name" value="protoporphyrinogen oxidase HemJ"/>
    <property type="match status" value="1"/>
</dbReference>
<comment type="cofactor">
    <cofactor evidence="14 15">
        <name>heme b</name>
        <dbReference type="ChEBI" id="CHEBI:60344"/>
    </cofactor>
    <text evidence="14 15">Binds 1 heme b (iron(II)-protoporphyrin IX) group per subunit.</text>
</comment>
<keyword evidence="9 14" id="KW-1133">Transmembrane helix</keyword>
<keyword evidence="10 14" id="KW-0560">Oxidoreductase</keyword>
<evidence type="ECO:0000256" key="12">
    <source>
        <dbReference type="ARBA" id="ARBA00023136"/>
    </source>
</evidence>
<comment type="function">
    <text evidence="14 15">Catalyzes the oxidation of protoporphyrinogen IX to protoporphyrin IX.</text>
</comment>
<dbReference type="EC" id="1.3.99.-" evidence="14 15"/>
<keyword evidence="6 14" id="KW-0349">Heme</keyword>
<evidence type="ECO:0000256" key="9">
    <source>
        <dbReference type="ARBA" id="ARBA00022989"/>
    </source>
</evidence>
<comment type="subunit">
    <text evidence="14">Homodimer.</text>
</comment>
<dbReference type="Proteomes" id="UP001203284">
    <property type="component" value="Unassembled WGS sequence"/>
</dbReference>
<evidence type="ECO:0000256" key="11">
    <source>
        <dbReference type="ARBA" id="ARBA00023004"/>
    </source>
</evidence>
<evidence type="ECO:0000256" key="13">
    <source>
        <dbReference type="ARBA" id="ARBA00048390"/>
    </source>
</evidence>
<accession>A0ABT0DC06</accession>
<name>A0ABT0DC06_9HYPH</name>
<keyword evidence="7 14" id="KW-0812">Transmembrane</keyword>
<evidence type="ECO:0000256" key="2">
    <source>
        <dbReference type="ARBA" id="ARBA00005073"/>
    </source>
</evidence>